<gene>
    <name evidence="1" type="primary">16</name>
    <name evidence="1" type="ORF">HCTV2_16</name>
</gene>
<evidence type="ECO:0000313" key="1">
    <source>
        <dbReference type="EMBL" id="AGM11855.1"/>
    </source>
</evidence>
<dbReference type="EMBL" id="KC292028">
    <property type="protein sequence ID" value="AGM11855.1"/>
    <property type="molecule type" value="Genomic_DNA"/>
</dbReference>
<accession>R4TA87</accession>
<dbReference type="GeneID" id="16193658"/>
<organism evidence="1 2">
    <name type="scientific">Haloarcula californiae tailed virus 2</name>
    <dbReference type="NCBI Taxonomy" id="1273747"/>
    <lineage>
        <taxon>Viruses</taxon>
        <taxon>Duplodnaviria</taxon>
        <taxon>Heunggongvirae</taxon>
        <taxon>Uroviricota</taxon>
        <taxon>Caudoviricetes</taxon>
        <taxon>Saparoviridae</taxon>
        <taxon>Samsavirus</taxon>
        <taxon>Samsavirus crystalli</taxon>
        <taxon>Samsavirus HCTV2</taxon>
    </lineage>
</organism>
<keyword evidence="2" id="KW-1185">Reference proteome</keyword>
<proteinExistence type="predicted"/>
<evidence type="ECO:0000313" key="2">
    <source>
        <dbReference type="Proteomes" id="UP000204143"/>
    </source>
</evidence>
<dbReference type="RefSeq" id="YP_008058378.1">
    <property type="nucleotide sequence ID" value="NC_021319.1"/>
</dbReference>
<reference evidence="1 2" key="1">
    <citation type="submission" date="2012-12" db="EMBL/GenBank/DDBJ databases">
        <authorList>
            <person name="Sencilo A."/>
            <person name="Jacobs-Sera D."/>
            <person name="Russell D.A."/>
            <person name="Ko C."/>
            <person name="Bowman C.A."/>
            <person name="Atanasova N."/>
            <person name="Osterlund E."/>
            <person name="Oksanen H.M."/>
            <person name="Bamford D.H."/>
            <person name="Hatfull G.F."/>
            <person name="Roine E."/>
            <person name="Hendrix R.W."/>
        </authorList>
    </citation>
    <scope>NUCLEOTIDE SEQUENCE [LARGE SCALE GENOMIC DNA]</scope>
</reference>
<name>R4TA87_9CAUD</name>
<protein>
    <submittedName>
        <fullName evidence="1">Uncharacterized protein</fullName>
    </submittedName>
</protein>
<dbReference type="KEGG" id="vg:16193658"/>
<sequence length="33" mass="3281">MTRDTRGGLGLDAGVRHGLVPVRAPGVPEGPAA</sequence>
<dbReference type="Proteomes" id="UP000204143">
    <property type="component" value="Segment"/>
</dbReference>